<evidence type="ECO:0000313" key="1">
    <source>
        <dbReference type="EMBL" id="KKL26855.1"/>
    </source>
</evidence>
<gene>
    <name evidence="1" type="ORF">LCGC14_2391000</name>
</gene>
<organism evidence="1">
    <name type="scientific">marine sediment metagenome</name>
    <dbReference type="NCBI Taxonomy" id="412755"/>
    <lineage>
        <taxon>unclassified sequences</taxon>
        <taxon>metagenomes</taxon>
        <taxon>ecological metagenomes</taxon>
    </lineage>
</organism>
<protein>
    <submittedName>
        <fullName evidence="1">Uncharacterized protein</fullName>
    </submittedName>
</protein>
<dbReference type="EMBL" id="LAZR01035684">
    <property type="protein sequence ID" value="KKL26855.1"/>
    <property type="molecule type" value="Genomic_DNA"/>
</dbReference>
<dbReference type="AlphaFoldDB" id="A0A0F9BY57"/>
<comment type="caution">
    <text evidence="1">The sequence shown here is derived from an EMBL/GenBank/DDBJ whole genome shotgun (WGS) entry which is preliminary data.</text>
</comment>
<feature type="non-terminal residue" evidence="1">
    <location>
        <position position="22"/>
    </location>
</feature>
<sequence>MDRFTEKEVEFLIDLKYATIGS</sequence>
<accession>A0A0F9BY57</accession>
<proteinExistence type="predicted"/>
<name>A0A0F9BY57_9ZZZZ</name>
<reference evidence="1" key="1">
    <citation type="journal article" date="2015" name="Nature">
        <title>Complex archaea that bridge the gap between prokaryotes and eukaryotes.</title>
        <authorList>
            <person name="Spang A."/>
            <person name="Saw J.H."/>
            <person name="Jorgensen S.L."/>
            <person name="Zaremba-Niedzwiedzka K."/>
            <person name="Martijn J."/>
            <person name="Lind A.E."/>
            <person name="van Eijk R."/>
            <person name="Schleper C."/>
            <person name="Guy L."/>
            <person name="Ettema T.J."/>
        </authorList>
    </citation>
    <scope>NUCLEOTIDE SEQUENCE</scope>
</reference>